<evidence type="ECO:0000259" key="4">
    <source>
        <dbReference type="PROSITE" id="PS50943"/>
    </source>
</evidence>
<gene>
    <name evidence="5" type="ORF">KL86APRO_30277</name>
</gene>
<dbReference type="SUPFAM" id="SSF51306">
    <property type="entry name" value="LexA/Signal peptidase"/>
    <property type="match status" value="1"/>
</dbReference>
<dbReference type="CDD" id="cd00093">
    <property type="entry name" value="HTH_XRE"/>
    <property type="match status" value="1"/>
</dbReference>
<dbReference type="InterPro" id="IPR001387">
    <property type="entry name" value="Cro/C1-type_HTH"/>
</dbReference>
<dbReference type="SMART" id="SM00530">
    <property type="entry name" value="HTH_XRE"/>
    <property type="match status" value="1"/>
</dbReference>
<dbReference type="Gene3D" id="2.10.109.10">
    <property type="entry name" value="Umud Fragment, subunit A"/>
    <property type="match status" value="1"/>
</dbReference>
<accession>A0A212KM24</accession>
<dbReference type="InterPro" id="IPR015927">
    <property type="entry name" value="Peptidase_S24_S26A/B/C"/>
</dbReference>
<dbReference type="PROSITE" id="PS50943">
    <property type="entry name" value="HTH_CROC1"/>
    <property type="match status" value="1"/>
</dbReference>
<evidence type="ECO:0000256" key="3">
    <source>
        <dbReference type="ARBA" id="ARBA00023163"/>
    </source>
</evidence>
<dbReference type="InterPro" id="IPR010982">
    <property type="entry name" value="Lambda_DNA-bd_dom_sf"/>
</dbReference>
<protein>
    <submittedName>
        <fullName evidence="5">Putative phage repressor</fullName>
    </submittedName>
</protein>
<dbReference type="SUPFAM" id="SSF47413">
    <property type="entry name" value="lambda repressor-like DNA-binding domains"/>
    <property type="match status" value="1"/>
</dbReference>
<dbReference type="GO" id="GO:0003677">
    <property type="term" value="F:DNA binding"/>
    <property type="evidence" value="ECO:0007669"/>
    <property type="project" value="UniProtKB-KW"/>
</dbReference>
<dbReference type="PANTHER" id="PTHR40661:SF3">
    <property type="entry name" value="FELS-1 PROPHAGE TRANSCRIPTIONAL REGULATOR"/>
    <property type="match status" value="1"/>
</dbReference>
<proteinExistence type="predicted"/>
<dbReference type="Pfam" id="PF00717">
    <property type="entry name" value="Peptidase_S24"/>
    <property type="match status" value="1"/>
</dbReference>
<feature type="domain" description="HTH cro/C1-type" evidence="4">
    <location>
        <begin position="10"/>
        <end position="65"/>
    </location>
</feature>
<dbReference type="AlphaFoldDB" id="A0A212KM24"/>
<evidence type="ECO:0000313" key="5">
    <source>
        <dbReference type="EMBL" id="SBW12786.1"/>
    </source>
</evidence>
<dbReference type="InterPro" id="IPR039418">
    <property type="entry name" value="LexA-like"/>
</dbReference>
<evidence type="ECO:0000256" key="2">
    <source>
        <dbReference type="ARBA" id="ARBA00023125"/>
    </source>
</evidence>
<dbReference type="EMBL" id="FLUO01000003">
    <property type="protein sequence ID" value="SBW12786.1"/>
    <property type="molecule type" value="Genomic_DNA"/>
</dbReference>
<keyword evidence="1" id="KW-0805">Transcription regulation</keyword>
<dbReference type="InterPro" id="IPR036286">
    <property type="entry name" value="LexA/Signal_pep-like_sf"/>
</dbReference>
<name>A0A212KM24_9PROT</name>
<keyword evidence="3" id="KW-0804">Transcription</keyword>
<keyword evidence="2" id="KW-0238">DNA-binding</keyword>
<reference evidence="5" key="1">
    <citation type="submission" date="2016-04" db="EMBL/GenBank/DDBJ databases">
        <authorList>
            <person name="Evans L.H."/>
            <person name="Alamgir A."/>
            <person name="Owens N."/>
            <person name="Weber N.D."/>
            <person name="Virtaneva K."/>
            <person name="Barbian K."/>
            <person name="Babar A."/>
            <person name="Rosenke K."/>
        </authorList>
    </citation>
    <scope>NUCLEOTIDE SEQUENCE</scope>
    <source>
        <strain evidence="5">86</strain>
    </source>
</reference>
<dbReference type="PANTHER" id="PTHR40661">
    <property type="match status" value="1"/>
</dbReference>
<dbReference type="Pfam" id="PF01381">
    <property type="entry name" value="HTH_3"/>
    <property type="match status" value="1"/>
</dbReference>
<evidence type="ECO:0000256" key="1">
    <source>
        <dbReference type="ARBA" id="ARBA00023015"/>
    </source>
</evidence>
<organism evidence="5">
    <name type="scientific">uncultured Alphaproteobacteria bacterium</name>
    <dbReference type="NCBI Taxonomy" id="91750"/>
    <lineage>
        <taxon>Bacteria</taxon>
        <taxon>Pseudomonadati</taxon>
        <taxon>Pseudomonadota</taxon>
        <taxon>Alphaproteobacteria</taxon>
        <taxon>environmental samples</taxon>
    </lineage>
</organism>
<dbReference type="CDD" id="cd06529">
    <property type="entry name" value="S24_LexA-like"/>
    <property type="match status" value="1"/>
</dbReference>
<sequence>MTNDDLKSRVRERLKALDKTPRAASVDAGLHPDTIRNVLRERSVKPRADSLAKLARALECSVDWLIDAPAAPAPAPQPFGLWETPAPPPRAAMPRDVPVLGTAAGSARGAFQLDTAAIDYVRRPPGIGASRDIYALYVVGSSMSPRFEEGELIYVSERRPARVGDYVVVQTVAPDDGLVQAYVKRLARRTDATLLLEQFNPRAEIRLDLAQVRAVHRILTLNELFGI</sequence>
<dbReference type="Gene3D" id="1.10.260.40">
    <property type="entry name" value="lambda repressor-like DNA-binding domains"/>
    <property type="match status" value="1"/>
</dbReference>